<dbReference type="InterPro" id="IPR001989">
    <property type="entry name" value="Radical_activat_CS"/>
</dbReference>
<accession>D6GQE1</accession>
<evidence type="ECO:0000256" key="3">
    <source>
        <dbReference type="ARBA" id="ARBA00009777"/>
    </source>
</evidence>
<dbReference type="AlphaFoldDB" id="D6GQE1"/>
<evidence type="ECO:0000256" key="9">
    <source>
        <dbReference type="ARBA" id="ARBA00023004"/>
    </source>
</evidence>
<protein>
    <recommendedName>
        <fullName evidence="4 12">Anaerobic ribonucleoside-triphosphate reductase-activating protein</fullName>
        <ecNumber evidence="12">1.97.1.-</ecNumber>
    </recommendedName>
</protein>
<dbReference type="InterPro" id="IPR012837">
    <property type="entry name" value="NrdG"/>
</dbReference>
<keyword evidence="14" id="KW-1185">Reference proteome</keyword>
<evidence type="ECO:0000256" key="12">
    <source>
        <dbReference type="PIRNR" id="PIRNR000368"/>
    </source>
</evidence>
<evidence type="ECO:0000256" key="5">
    <source>
        <dbReference type="ARBA" id="ARBA00022485"/>
    </source>
</evidence>
<dbReference type="Gene3D" id="3.20.20.70">
    <property type="entry name" value="Aldolase class I"/>
    <property type="match status" value="1"/>
</dbReference>
<organism evidence="13 14">
    <name type="scientific">Filifactor alocis (strain ATCC 35896 / CCUG 47790 / D40 B5)</name>
    <name type="common">Fusobacterium alocis</name>
    <dbReference type="NCBI Taxonomy" id="546269"/>
    <lineage>
        <taxon>Bacteria</taxon>
        <taxon>Bacillati</taxon>
        <taxon>Bacillota</taxon>
        <taxon>Clostridia</taxon>
        <taxon>Peptostreptococcales</taxon>
        <taxon>Filifactoraceae</taxon>
        <taxon>Filifactor</taxon>
    </lineage>
</organism>
<sequence>MNYAQIRQFDIANGEGIRTSFFVTGCTHCCEGCFNEVYQDFKYGQPWTENETELILSHLSHPMVKGLTILGGEPFQNVEGLLPVLQKIKQESPKTIWIYSGYTFEQLCSDVDKKELLGLCDVLVDGPFILEKRDLTLRFRGSSNQRILDVQKSLAFNQPIEYVLAE</sequence>
<dbReference type="SFLD" id="SFLDG01066">
    <property type="entry name" value="organic_radical-activating_enz"/>
    <property type="match status" value="1"/>
</dbReference>
<evidence type="ECO:0000256" key="11">
    <source>
        <dbReference type="ARBA" id="ARBA00047365"/>
    </source>
</evidence>
<dbReference type="GO" id="GO:0043365">
    <property type="term" value="F:[formate-C-acetyltransferase]-activating enzyme activity"/>
    <property type="evidence" value="ECO:0007669"/>
    <property type="project" value="InterPro"/>
</dbReference>
<dbReference type="STRING" id="546269.HMPREF0389_00916"/>
<evidence type="ECO:0000313" key="14">
    <source>
        <dbReference type="Proteomes" id="UP000007468"/>
    </source>
</evidence>
<gene>
    <name evidence="13" type="primary">nrdG</name>
    <name evidence="13" type="ordered locus">HMPREF0389_00916</name>
</gene>
<comment type="catalytic activity">
    <reaction evidence="11">
        <text>glycyl-[protein] + reduced [flavodoxin] + S-adenosyl-L-methionine = glycin-2-yl radical-[protein] + semiquinone [flavodoxin] + 5'-deoxyadenosine + L-methionine + H(+)</text>
        <dbReference type="Rhea" id="RHEA:61976"/>
        <dbReference type="Rhea" id="RHEA-COMP:10622"/>
        <dbReference type="Rhea" id="RHEA-COMP:14480"/>
        <dbReference type="Rhea" id="RHEA-COMP:15993"/>
        <dbReference type="Rhea" id="RHEA-COMP:15994"/>
        <dbReference type="ChEBI" id="CHEBI:15378"/>
        <dbReference type="ChEBI" id="CHEBI:17319"/>
        <dbReference type="ChEBI" id="CHEBI:29947"/>
        <dbReference type="ChEBI" id="CHEBI:32722"/>
        <dbReference type="ChEBI" id="CHEBI:57618"/>
        <dbReference type="ChEBI" id="CHEBI:57844"/>
        <dbReference type="ChEBI" id="CHEBI:59789"/>
        <dbReference type="ChEBI" id="CHEBI:140311"/>
    </reaction>
</comment>
<comment type="function">
    <text evidence="2 12">Activation of anaerobic ribonucleoside-triphosphate reductase under anaerobic conditions by generation of an organic free radical, using S-adenosylmethionine and reduced flavodoxin as cosubstrates to produce 5'-deoxy-adenosine.</text>
</comment>
<dbReference type="EC" id="1.97.1.-" evidence="12"/>
<name>D6GQE1_FILAD</name>
<dbReference type="PATRIC" id="fig|546269.5.peg.1418"/>
<dbReference type="InterPro" id="IPR013785">
    <property type="entry name" value="Aldolase_TIM"/>
</dbReference>
<evidence type="ECO:0000256" key="1">
    <source>
        <dbReference type="ARBA" id="ARBA00001966"/>
    </source>
</evidence>
<dbReference type="InterPro" id="IPR034457">
    <property type="entry name" value="Organic_radical-activating"/>
</dbReference>
<dbReference type="PROSITE" id="PS01087">
    <property type="entry name" value="RADICAL_ACTIVATING"/>
    <property type="match status" value="1"/>
</dbReference>
<keyword evidence="8 12" id="KW-0560">Oxidoreductase</keyword>
<evidence type="ECO:0000256" key="10">
    <source>
        <dbReference type="ARBA" id="ARBA00023014"/>
    </source>
</evidence>
<dbReference type="GO" id="GO:0004748">
    <property type="term" value="F:ribonucleoside-diphosphate reductase activity, thioredoxin disulfide as acceptor"/>
    <property type="evidence" value="ECO:0007669"/>
    <property type="project" value="TreeGrafter"/>
</dbReference>
<dbReference type="PANTHER" id="PTHR30352:SF2">
    <property type="entry name" value="ANAEROBIC RIBONUCLEOSIDE-TRIPHOSPHATE REDUCTASE-ACTIVATING PROTEIN"/>
    <property type="match status" value="1"/>
</dbReference>
<keyword evidence="7" id="KW-0479">Metal-binding</keyword>
<dbReference type="SFLD" id="SFLDG01063">
    <property type="entry name" value="activating_enzymes__group_1"/>
    <property type="match status" value="1"/>
</dbReference>
<dbReference type="EMBL" id="CP002390">
    <property type="protein sequence ID" value="EFE28994.1"/>
    <property type="molecule type" value="Genomic_DNA"/>
</dbReference>
<dbReference type="Proteomes" id="UP000007468">
    <property type="component" value="Chromosome"/>
</dbReference>
<dbReference type="GO" id="GO:0046872">
    <property type="term" value="F:metal ion binding"/>
    <property type="evidence" value="ECO:0007669"/>
    <property type="project" value="UniProtKB-KW"/>
</dbReference>
<evidence type="ECO:0000256" key="7">
    <source>
        <dbReference type="ARBA" id="ARBA00022723"/>
    </source>
</evidence>
<dbReference type="InterPro" id="IPR007197">
    <property type="entry name" value="rSAM"/>
</dbReference>
<dbReference type="OrthoDB" id="9782387at2"/>
<reference evidence="14" key="1">
    <citation type="submission" date="2010-12" db="EMBL/GenBank/DDBJ databases">
        <title>The genome sequence of Filifactor alocis strain ATCC 35896.</title>
        <authorList>
            <consortium name="The Broad Institute Genome Sequencing Platform"/>
            <person name="Ward D."/>
            <person name="Earl A."/>
            <person name="Feldgarden M."/>
            <person name="Young S.K."/>
            <person name="Gargeya S."/>
            <person name="Zeng Q."/>
            <person name="Alvarado L."/>
            <person name="Berlin A."/>
            <person name="Bochicchio J."/>
            <person name="Chapman S.B."/>
            <person name="Chen Z."/>
            <person name="Freedman E."/>
            <person name="Gellesch M."/>
            <person name="Goldberg J."/>
            <person name="Griggs A."/>
            <person name="Gujja S."/>
            <person name="Heilman E."/>
            <person name="Heiman D."/>
            <person name="Howarth C."/>
            <person name="Mehta T."/>
            <person name="Neiman D."/>
            <person name="Pearson M."/>
            <person name="Roberts A."/>
            <person name="Saif S."/>
            <person name="Shea T."/>
            <person name="Shenoy N."/>
            <person name="Sisk P."/>
            <person name="Stolte C."/>
            <person name="Sykes S."/>
            <person name="White J."/>
            <person name="Yandava C."/>
            <person name="Izard J."/>
            <person name="Blanton J.M."/>
            <person name="Baranova O.V."/>
            <person name="Tanner A.C."/>
            <person name="Dewhirst F.E."/>
            <person name="Haas B."/>
            <person name="Nusbaum C."/>
            <person name="Birren B."/>
        </authorList>
    </citation>
    <scope>NUCLEOTIDE SEQUENCE [LARGE SCALE GENOMIC DNA]</scope>
    <source>
        <strain evidence="14">ATCC 35896 / D40 B5</strain>
    </source>
</reference>
<dbReference type="RefSeq" id="WP_014262908.1">
    <property type="nucleotide sequence ID" value="NC_016630.1"/>
</dbReference>
<keyword evidence="5" id="KW-0004">4Fe-4S</keyword>
<dbReference type="GO" id="GO:0051539">
    <property type="term" value="F:4 iron, 4 sulfur cluster binding"/>
    <property type="evidence" value="ECO:0007669"/>
    <property type="project" value="UniProtKB-KW"/>
</dbReference>
<evidence type="ECO:0000256" key="6">
    <source>
        <dbReference type="ARBA" id="ARBA00022691"/>
    </source>
</evidence>
<dbReference type="PANTHER" id="PTHR30352">
    <property type="entry name" value="PYRUVATE FORMATE-LYASE-ACTIVATING ENZYME"/>
    <property type="match status" value="1"/>
</dbReference>
<keyword evidence="9" id="KW-0408">Iron</keyword>
<keyword evidence="10" id="KW-0411">Iron-sulfur</keyword>
<dbReference type="KEGG" id="faa:HMPREF0389_00916"/>
<dbReference type="eggNOG" id="COG0602">
    <property type="taxonomic scope" value="Bacteria"/>
</dbReference>
<proteinExistence type="inferred from homology"/>
<dbReference type="PIRSF" id="PIRSF000368">
    <property type="entry name" value="NrdG"/>
    <property type="match status" value="1"/>
</dbReference>
<comment type="similarity">
    <text evidence="3 12">Belongs to the organic radical-activating enzymes family.</text>
</comment>
<keyword evidence="6" id="KW-0949">S-adenosyl-L-methionine</keyword>
<dbReference type="Pfam" id="PF13353">
    <property type="entry name" value="Fer4_12"/>
    <property type="match status" value="1"/>
</dbReference>
<evidence type="ECO:0000256" key="8">
    <source>
        <dbReference type="ARBA" id="ARBA00023002"/>
    </source>
</evidence>
<dbReference type="SUPFAM" id="SSF102114">
    <property type="entry name" value="Radical SAM enzymes"/>
    <property type="match status" value="1"/>
</dbReference>
<evidence type="ECO:0000256" key="4">
    <source>
        <dbReference type="ARBA" id="ARBA00014281"/>
    </source>
</evidence>
<dbReference type="SFLD" id="SFLDF00299">
    <property type="entry name" value="anaerobic_ribonucleoside-triph"/>
    <property type="match status" value="1"/>
</dbReference>
<comment type="cofactor">
    <cofactor evidence="1">
        <name>[4Fe-4S] cluster</name>
        <dbReference type="ChEBI" id="CHEBI:49883"/>
    </cofactor>
</comment>
<evidence type="ECO:0000256" key="2">
    <source>
        <dbReference type="ARBA" id="ARBA00003852"/>
    </source>
</evidence>
<dbReference type="InterPro" id="IPR058240">
    <property type="entry name" value="rSAM_sf"/>
</dbReference>
<dbReference type="NCBIfam" id="TIGR02491">
    <property type="entry name" value="NrdG"/>
    <property type="match status" value="1"/>
</dbReference>
<dbReference type="SFLD" id="SFLDS00029">
    <property type="entry name" value="Radical_SAM"/>
    <property type="match status" value="1"/>
</dbReference>
<evidence type="ECO:0000313" key="13">
    <source>
        <dbReference type="EMBL" id="EFE28994.1"/>
    </source>
</evidence>